<sequence>MNSTPQHTGLPSKLSENARLFANHLSYQNDASNAHISLGVDVHPCSDLSTVLPPSPSIPETKCLTILKIALSFSVLHSSRREMYYCIIKNGKHSFELIL</sequence>
<protein>
    <submittedName>
        <fullName evidence="1">Uncharacterized protein</fullName>
    </submittedName>
</protein>
<organism evidence="1 2">
    <name type="scientific">Caerostris extrusa</name>
    <name type="common">Bark spider</name>
    <name type="synonym">Caerostris bankana</name>
    <dbReference type="NCBI Taxonomy" id="172846"/>
    <lineage>
        <taxon>Eukaryota</taxon>
        <taxon>Metazoa</taxon>
        <taxon>Ecdysozoa</taxon>
        <taxon>Arthropoda</taxon>
        <taxon>Chelicerata</taxon>
        <taxon>Arachnida</taxon>
        <taxon>Araneae</taxon>
        <taxon>Araneomorphae</taxon>
        <taxon>Entelegynae</taxon>
        <taxon>Araneoidea</taxon>
        <taxon>Araneidae</taxon>
        <taxon>Caerostris</taxon>
    </lineage>
</organism>
<comment type="caution">
    <text evidence="1">The sequence shown here is derived from an EMBL/GenBank/DDBJ whole genome shotgun (WGS) entry which is preliminary data.</text>
</comment>
<dbReference type="EMBL" id="BPLR01000036">
    <property type="protein sequence ID" value="GIY91653.1"/>
    <property type="molecule type" value="Genomic_DNA"/>
</dbReference>
<dbReference type="AlphaFoldDB" id="A0AAV4XCW8"/>
<dbReference type="Proteomes" id="UP001054945">
    <property type="component" value="Unassembled WGS sequence"/>
</dbReference>
<reference evidence="1 2" key="1">
    <citation type="submission" date="2021-06" db="EMBL/GenBank/DDBJ databases">
        <title>Caerostris extrusa draft genome.</title>
        <authorList>
            <person name="Kono N."/>
            <person name="Arakawa K."/>
        </authorList>
    </citation>
    <scope>NUCLEOTIDE SEQUENCE [LARGE SCALE GENOMIC DNA]</scope>
</reference>
<evidence type="ECO:0000313" key="1">
    <source>
        <dbReference type="EMBL" id="GIY91653.1"/>
    </source>
</evidence>
<accession>A0AAV4XCW8</accession>
<keyword evidence="2" id="KW-1185">Reference proteome</keyword>
<name>A0AAV4XCW8_CAEEX</name>
<gene>
    <name evidence="1" type="ORF">CEXT_218761</name>
</gene>
<evidence type="ECO:0000313" key="2">
    <source>
        <dbReference type="Proteomes" id="UP001054945"/>
    </source>
</evidence>
<proteinExistence type="predicted"/>